<keyword evidence="1" id="KW-1133">Transmembrane helix</keyword>
<evidence type="ECO:0000313" key="3">
    <source>
        <dbReference type="Proteomes" id="UP000695562"/>
    </source>
</evidence>
<keyword evidence="3" id="KW-1185">Reference proteome</keyword>
<dbReference type="EMBL" id="AJWJ01001103">
    <property type="protein sequence ID" value="KAF2068251.1"/>
    <property type="molecule type" value="Genomic_DNA"/>
</dbReference>
<feature type="transmembrane region" description="Helical" evidence="1">
    <location>
        <begin position="317"/>
        <end position="337"/>
    </location>
</feature>
<dbReference type="Proteomes" id="UP000695562">
    <property type="component" value="Unassembled WGS sequence"/>
</dbReference>
<accession>A0A8J4UNQ1</accession>
<reference evidence="2" key="1">
    <citation type="submission" date="2020-01" db="EMBL/GenBank/DDBJ databases">
        <title>Development of genomics and gene disruption for Polysphondylium violaceum indicates a role for the polyketide synthase stlB in stalk morphogenesis.</title>
        <authorList>
            <person name="Narita B."/>
            <person name="Kawabe Y."/>
            <person name="Kin K."/>
            <person name="Saito T."/>
            <person name="Gibbs R."/>
            <person name="Kuspa A."/>
            <person name="Muzny D."/>
            <person name="Queller D."/>
            <person name="Richards S."/>
            <person name="Strassman J."/>
            <person name="Sucgang R."/>
            <person name="Worley K."/>
            <person name="Schaap P."/>
        </authorList>
    </citation>
    <scope>NUCLEOTIDE SEQUENCE</scope>
    <source>
        <strain evidence="2">QSvi11</strain>
    </source>
</reference>
<dbReference type="AlphaFoldDB" id="A0A8J4UNQ1"/>
<evidence type="ECO:0000256" key="1">
    <source>
        <dbReference type="SAM" id="Phobius"/>
    </source>
</evidence>
<dbReference type="OrthoDB" id="23586at2759"/>
<feature type="transmembrane region" description="Helical" evidence="1">
    <location>
        <begin position="343"/>
        <end position="361"/>
    </location>
</feature>
<sequence length="388" mass="42744">MLQIKNDQHFQFYKDLLASYPSGVNFVDTLQKTTNTLDPICSDIRAKLDILDPTCRSSNKVIGHLQQISMTVHLLEGGLNEKFEENLEQNITTLFNNYLEIKNPDDTQADVIAFIKDLLAISGGQLTGAITTAADIIKASNKTNNLLLAGGGYQPKSITRYYVYEAEVVDESVKAHPLSEKLSKITKFRDMFCGIWRGCQAMVLLLGVVSYDTDAPIITQAQFAGDSVALLADFVTAYGDNDKYITSKFSSFGKLIGKTFSKFTPARLGHFFSNNLIKIFTNTAADFISYRVTPILLLVACYNNILDAKTSIEEKNWGGLVCDLGALGCNLASAGILLLGVPYAALAVLIIGAVTIGFILIKNIYFPAKTPIEKYYESTLFPLKYKQL</sequence>
<comment type="caution">
    <text evidence="2">The sequence shown here is derived from an EMBL/GenBank/DDBJ whole genome shotgun (WGS) entry which is preliminary data.</text>
</comment>
<feature type="transmembrane region" description="Helical" evidence="1">
    <location>
        <begin position="287"/>
        <end position="305"/>
    </location>
</feature>
<gene>
    <name evidence="2" type="ORF">CYY_010424</name>
</gene>
<name>A0A8J4UNQ1_9MYCE</name>
<evidence type="ECO:0000313" key="2">
    <source>
        <dbReference type="EMBL" id="KAF2068251.1"/>
    </source>
</evidence>
<keyword evidence="1" id="KW-0812">Transmembrane</keyword>
<organism evidence="2 3">
    <name type="scientific">Polysphondylium violaceum</name>
    <dbReference type="NCBI Taxonomy" id="133409"/>
    <lineage>
        <taxon>Eukaryota</taxon>
        <taxon>Amoebozoa</taxon>
        <taxon>Evosea</taxon>
        <taxon>Eumycetozoa</taxon>
        <taxon>Dictyostelia</taxon>
        <taxon>Dictyosteliales</taxon>
        <taxon>Dictyosteliaceae</taxon>
        <taxon>Polysphondylium</taxon>
    </lineage>
</organism>
<keyword evidence="1" id="KW-0472">Membrane</keyword>
<proteinExistence type="predicted"/>
<protein>
    <submittedName>
        <fullName evidence="2">Uncharacterized protein</fullName>
    </submittedName>
</protein>